<dbReference type="HAMAP" id="MF_00041">
    <property type="entry name" value="Cys_tRNA_synth"/>
    <property type="match status" value="1"/>
</dbReference>
<dbReference type="InterPro" id="IPR014729">
    <property type="entry name" value="Rossmann-like_a/b/a_fold"/>
</dbReference>
<feature type="domain" description="tRNA synthetases class I catalytic" evidence="10">
    <location>
        <begin position="16"/>
        <end position="327"/>
    </location>
</feature>
<feature type="binding site" evidence="9">
    <location>
        <position position="247"/>
    </location>
    <ligand>
        <name>Zn(2+)</name>
        <dbReference type="ChEBI" id="CHEBI:29105"/>
    </ligand>
</feature>
<dbReference type="Pfam" id="PF01406">
    <property type="entry name" value="tRNA-synt_1e"/>
    <property type="match status" value="1"/>
</dbReference>
<dbReference type="InterPro" id="IPR032678">
    <property type="entry name" value="tRNA-synt_1_cat_dom"/>
</dbReference>
<comment type="catalytic activity">
    <reaction evidence="9">
        <text>tRNA(Cys) + L-cysteine + ATP = L-cysteinyl-tRNA(Cys) + AMP + diphosphate</text>
        <dbReference type="Rhea" id="RHEA:17773"/>
        <dbReference type="Rhea" id="RHEA-COMP:9661"/>
        <dbReference type="Rhea" id="RHEA-COMP:9679"/>
        <dbReference type="ChEBI" id="CHEBI:30616"/>
        <dbReference type="ChEBI" id="CHEBI:33019"/>
        <dbReference type="ChEBI" id="CHEBI:35235"/>
        <dbReference type="ChEBI" id="CHEBI:78442"/>
        <dbReference type="ChEBI" id="CHEBI:78517"/>
        <dbReference type="ChEBI" id="CHEBI:456215"/>
        <dbReference type="EC" id="6.1.1.16"/>
    </reaction>
</comment>
<evidence type="ECO:0000256" key="6">
    <source>
        <dbReference type="ARBA" id="ARBA00022840"/>
    </source>
</evidence>
<evidence type="ECO:0000256" key="2">
    <source>
        <dbReference type="ARBA" id="ARBA00022598"/>
    </source>
</evidence>
<dbReference type="PANTHER" id="PTHR10890">
    <property type="entry name" value="CYSTEINYL-TRNA SYNTHETASE"/>
    <property type="match status" value="1"/>
</dbReference>
<evidence type="ECO:0000313" key="11">
    <source>
        <dbReference type="EMBL" id="OGC46303.1"/>
    </source>
</evidence>
<evidence type="ECO:0000313" key="12">
    <source>
        <dbReference type="Proteomes" id="UP000178615"/>
    </source>
</evidence>
<keyword evidence="7 9" id="KW-0648">Protein biosynthesis</keyword>
<proteinExistence type="inferred from homology"/>
<evidence type="ECO:0000259" key="10">
    <source>
        <dbReference type="Pfam" id="PF01406"/>
    </source>
</evidence>
<protein>
    <recommendedName>
        <fullName evidence="9">Cysteine--tRNA ligase</fullName>
        <ecNumber evidence="9">6.1.1.16</ecNumber>
    </recommendedName>
    <alternativeName>
        <fullName evidence="9">Cysteinyl-tRNA synthetase</fullName>
        <shortName evidence="9">CysRS</shortName>
    </alternativeName>
</protein>
<comment type="cofactor">
    <cofactor evidence="9">
        <name>Zn(2+)</name>
        <dbReference type="ChEBI" id="CHEBI:29105"/>
    </cofactor>
    <text evidence="9">Binds 1 zinc ion per subunit.</text>
</comment>
<dbReference type="EMBL" id="MEUV01000008">
    <property type="protein sequence ID" value="OGC46303.1"/>
    <property type="molecule type" value="Genomic_DNA"/>
</dbReference>
<dbReference type="Proteomes" id="UP000178615">
    <property type="component" value="Unassembled WGS sequence"/>
</dbReference>
<feature type="binding site" evidence="9">
    <location>
        <position position="251"/>
    </location>
    <ligand>
        <name>Zn(2+)</name>
        <dbReference type="ChEBI" id="CHEBI:29105"/>
    </ligand>
</feature>
<feature type="binding site" evidence="9">
    <location>
        <position position="222"/>
    </location>
    <ligand>
        <name>Zn(2+)</name>
        <dbReference type="ChEBI" id="CHEBI:29105"/>
    </ligand>
</feature>
<organism evidence="11 12">
    <name type="scientific">candidate division WWE3 bacterium RBG_19FT_COMBO_34_6</name>
    <dbReference type="NCBI Taxonomy" id="1802612"/>
    <lineage>
        <taxon>Bacteria</taxon>
        <taxon>Katanobacteria</taxon>
    </lineage>
</organism>
<comment type="caution">
    <text evidence="11">The sequence shown here is derived from an EMBL/GenBank/DDBJ whole genome shotgun (WGS) entry which is preliminary data.</text>
</comment>
<evidence type="ECO:0000256" key="7">
    <source>
        <dbReference type="ARBA" id="ARBA00022917"/>
    </source>
</evidence>
<dbReference type="AlphaFoldDB" id="A0A1F4UQ28"/>
<dbReference type="InterPro" id="IPR009080">
    <property type="entry name" value="tRNAsynth_Ia_anticodon-bd"/>
</dbReference>
<keyword evidence="6 9" id="KW-0067">ATP-binding</keyword>
<comment type="similarity">
    <text evidence="9">Belongs to the class-I aminoacyl-tRNA synthetase family.</text>
</comment>
<gene>
    <name evidence="9" type="primary">cysS</name>
    <name evidence="11" type="ORF">A2V49_00365</name>
</gene>
<feature type="short sequence motif" description="'HIGH' region" evidence="9">
    <location>
        <begin position="31"/>
        <end position="41"/>
    </location>
</feature>
<dbReference type="GO" id="GO:0005524">
    <property type="term" value="F:ATP binding"/>
    <property type="evidence" value="ECO:0007669"/>
    <property type="project" value="UniProtKB-UniRule"/>
</dbReference>
<keyword evidence="9" id="KW-0963">Cytoplasm</keyword>
<dbReference type="CDD" id="cd00672">
    <property type="entry name" value="CysRS_core"/>
    <property type="match status" value="1"/>
</dbReference>
<accession>A0A1F4UQ28</accession>
<dbReference type="SUPFAM" id="SSF52374">
    <property type="entry name" value="Nucleotidylyl transferase"/>
    <property type="match status" value="1"/>
</dbReference>
<evidence type="ECO:0000256" key="9">
    <source>
        <dbReference type="HAMAP-Rule" id="MF_00041"/>
    </source>
</evidence>
<dbReference type="PRINTS" id="PR00983">
    <property type="entry name" value="TRNASYNTHCYS"/>
</dbReference>
<dbReference type="InterPro" id="IPR015803">
    <property type="entry name" value="Cys-tRNA-ligase"/>
</dbReference>
<keyword evidence="2 9" id="KW-0436">Ligase</keyword>
<feature type="binding site" evidence="9">
    <location>
        <position position="282"/>
    </location>
    <ligand>
        <name>ATP</name>
        <dbReference type="ChEBI" id="CHEBI:30616"/>
    </ligand>
</feature>
<dbReference type="Gene3D" id="1.20.120.1910">
    <property type="entry name" value="Cysteine-tRNA ligase, C-terminal anti-codon recognition domain"/>
    <property type="match status" value="1"/>
</dbReference>
<feature type="binding site" evidence="9">
    <location>
        <position position="29"/>
    </location>
    <ligand>
        <name>Zn(2+)</name>
        <dbReference type="ChEBI" id="CHEBI:29105"/>
    </ligand>
</feature>
<sequence>MALNIYNSLSRQTEEFKPINPSEILIYTCGPTVYNYQHIGNFKTFFTSDALIRTLEFNDYKVKAIMNFTDLGHLTDNADDGEDKLEMAAEKEGKSAREIADFYIKSFLHDFDLLNMKRPVKFTRATDYIKEQIELIQILDSKGYAYELLDGIYFDTSKFSDYGRLSGLNAENVLEGARVQTTEGKRNPTDFALWKFSPQGKKRWQEYDSPWGIGFPGWHIECSAMAINELGDTIDFHLGGEDHKMIHHPNEIAQSECATGQKFVNYWLHVTHLQVDGGKMAKSLGNFYTLSDIVAKGFTPMDLRFFYMTAHYRSPLNFTWESLQSARNSLKKLYDLVSGYKESEDSQIDQKFLNKFNEALLSDLNLPKAIATVWELLKSNVEESDKVVTLLRMDDVLGLKIEDHVGFQIPQKVVDLAKTRWEYKKQGIWDKADLMRREILEMGYVVEDHKDNYKVKRKFD</sequence>
<keyword evidence="4 9" id="KW-0547">Nucleotide-binding</keyword>
<dbReference type="PANTHER" id="PTHR10890:SF3">
    <property type="entry name" value="CYSTEINE--TRNA LIGASE, CYTOPLASMIC"/>
    <property type="match status" value="1"/>
</dbReference>
<keyword evidence="8 9" id="KW-0030">Aminoacyl-tRNA synthetase</keyword>
<evidence type="ECO:0000256" key="5">
    <source>
        <dbReference type="ARBA" id="ARBA00022833"/>
    </source>
</evidence>
<evidence type="ECO:0000256" key="4">
    <source>
        <dbReference type="ARBA" id="ARBA00022741"/>
    </source>
</evidence>
<dbReference type="SUPFAM" id="SSF47323">
    <property type="entry name" value="Anticodon-binding domain of a subclass of class I aminoacyl-tRNA synthetases"/>
    <property type="match status" value="1"/>
</dbReference>
<dbReference type="Gene3D" id="3.40.50.620">
    <property type="entry name" value="HUPs"/>
    <property type="match status" value="1"/>
</dbReference>
<dbReference type="EC" id="6.1.1.16" evidence="9"/>
<comment type="subcellular location">
    <subcellularLocation>
        <location evidence="9">Cytoplasm</location>
    </subcellularLocation>
</comment>
<dbReference type="GO" id="GO:0004817">
    <property type="term" value="F:cysteine-tRNA ligase activity"/>
    <property type="evidence" value="ECO:0007669"/>
    <property type="project" value="UniProtKB-UniRule"/>
</dbReference>
<evidence type="ECO:0000256" key="3">
    <source>
        <dbReference type="ARBA" id="ARBA00022723"/>
    </source>
</evidence>
<evidence type="ECO:0000256" key="1">
    <source>
        <dbReference type="ARBA" id="ARBA00011245"/>
    </source>
</evidence>
<dbReference type="InterPro" id="IPR024909">
    <property type="entry name" value="Cys-tRNA/MSH_ligase"/>
</dbReference>
<name>A0A1F4UQ28_UNCKA</name>
<dbReference type="GO" id="GO:0006423">
    <property type="term" value="P:cysteinyl-tRNA aminoacylation"/>
    <property type="evidence" value="ECO:0007669"/>
    <property type="project" value="UniProtKB-UniRule"/>
</dbReference>
<dbReference type="GO" id="GO:0008270">
    <property type="term" value="F:zinc ion binding"/>
    <property type="evidence" value="ECO:0007669"/>
    <property type="project" value="UniProtKB-UniRule"/>
</dbReference>
<dbReference type="NCBIfam" id="TIGR00435">
    <property type="entry name" value="cysS"/>
    <property type="match status" value="1"/>
</dbReference>
<feature type="short sequence motif" description="'KMSKS' region" evidence="9">
    <location>
        <begin position="279"/>
        <end position="283"/>
    </location>
</feature>
<evidence type="ECO:0000256" key="8">
    <source>
        <dbReference type="ARBA" id="ARBA00023146"/>
    </source>
</evidence>
<dbReference type="GO" id="GO:0005829">
    <property type="term" value="C:cytosol"/>
    <property type="evidence" value="ECO:0007669"/>
    <property type="project" value="TreeGrafter"/>
</dbReference>
<comment type="subunit">
    <text evidence="1 9">Monomer.</text>
</comment>
<keyword evidence="3 9" id="KW-0479">Metal-binding</keyword>
<keyword evidence="5 9" id="KW-0862">Zinc</keyword>
<reference evidence="11 12" key="1">
    <citation type="journal article" date="2016" name="Nat. Commun.">
        <title>Thousands of microbial genomes shed light on interconnected biogeochemical processes in an aquifer system.</title>
        <authorList>
            <person name="Anantharaman K."/>
            <person name="Brown C.T."/>
            <person name="Hug L.A."/>
            <person name="Sharon I."/>
            <person name="Castelle C.J."/>
            <person name="Probst A.J."/>
            <person name="Thomas B.C."/>
            <person name="Singh A."/>
            <person name="Wilkins M.J."/>
            <person name="Karaoz U."/>
            <person name="Brodie E.L."/>
            <person name="Williams K.H."/>
            <person name="Hubbard S.S."/>
            <person name="Banfield J.F."/>
        </authorList>
    </citation>
    <scope>NUCLEOTIDE SEQUENCE [LARGE SCALE GENOMIC DNA]</scope>
</reference>